<dbReference type="GeneID" id="36836595"/>
<dbReference type="EMBL" id="CP029288">
    <property type="protein sequence ID" value="AWR96343.1"/>
    <property type="molecule type" value="Genomic_DNA"/>
</dbReference>
<dbReference type="Proteomes" id="UP000248410">
    <property type="component" value="Chromosome"/>
</dbReference>
<keyword evidence="2" id="KW-1185">Reference proteome</keyword>
<evidence type="ECO:0000313" key="1">
    <source>
        <dbReference type="EMBL" id="AWR96343.1"/>
    </source>
</evidence>
<gene>
    <name evidence="1" type="ORF">DFR86_01460</name>
</gene>
<protein>
    <submittedName>
        <fullName evidence="1">Uncharacterized protein</fullName>
    </submittedName>
</protein>
<sequence length="136" mass="15861">MRSRLYSIYNEKSDNTILISWDIMNECSIYSGFLIDGHLNNIAIRNDFYDLPAFRNAIYIASNSARVYTLSLKHYFEGAVPLYEIIRITNEKEIYDYVSTVFNEDLKLMGLGLIFSLPGYFELLSANYVKLLGRWE</sequence>
<dbReference type="RefSeq" id="WP_110379233.1">
    <property type="nucleotide sequence ID" value="NZ_CP029288.2"/>
</dbReference>
<accession>A0A2U9IJZ2</accession>
<dbReference type="KEGG" id="asul:DFR86_01460"/>
<reference evidence="1 2" key="1">
    <citation type="submission" date="2018-05" db="EMBL/GenBank/DDBJ databases">
        <title>Complete Genome Sequences of Extremely Thermoacidophilic, Metal-Mobilizing Type-Strain Members of the Archaeal Family Sulfolobaceae: Acidianus brierleyi DSM-1651T, Acidianus sulfidivorans DSM-18786T, Metallosphaera hakonensis DSM-7519T, and Metallosphaera prunae DSM-10039T.</title>
        <authorList>
            <person name="Counts J.A."/>
            <person name="Kelly R.M."/>
        </authorList>
    </citation>
    <scope>NUCLEOTIDE SEQUENCE [LARGE SCALE GENOMIC DNA]</scope>
    <source>
        <strain evidence="1 2">JP7</strain>
    </source>
</reference>
<name>A0A2U9IJZ2_9CREN</name>
<evidence type="ECO:0000313" key="2">
    <source>
        <dbReference type="Proteomes" id="UP000248410"/>
    </source>
</evidence>
<proteinExistence type="predicted"/>
<organism evidence="1 2">
    <name type="scientific">Acidianus sulfidivorans JP7</name>
    <dbReference type="NCBI Taxonomy" id="619593"/>
    <lineage>
        <taxon>Archaea</taxon>
        <taxon>Thermoproteota</taxon>
        <taxon>Thermoprotei</taxon>
        <taxon>Sulfolobales</taxon>
        <taxon>Sulfolobaceae</taxon>
        <taxon>Acidianus</taxon>
    </lineage>
</organism>
<dbReference type="OrthoDB" id="40278at2157"/>
<dbReference type="AlphaFoldDB" id="A0A2U9IJZ2"/>